<evidence type="ECO:0000313" key="3">
    <source>
        <dbReference type="Proteomes" id="UP000238762"/>
    </source>
</evidence>
<reference evidence="2 3" key="2">
    <citation type="submission" date="2018-03" db="EMBL/GenBank/DDBJ databases">
        <title>The ancient ancestry and fast evolution of plastids.</title>
        <authorList>
            <person name="Moore K.R."/>
            <person name="Magnabosco C."/>
            <person name="Momper L."/>
            <person name="Gold D.A."/>
            <person name="Bosak T."/>
            <person name="Fournier G.P."/>
        </authorList>
    </citation>
    <scope>NUCLEOTIDE SEQUENCE [LARGE SCALE GENOMIC DNA]</scope>
    <source>
        <strain evidence="2 3">CCAP 1448/3</strain>
    </source>
</reference>
<reference evidence="2 3" key="1">
    <citation type="submission" date="2018-02" db="EMBL/GenBank/DDBJ databases">
        <authorList>
            <person name="Cohen D.B."/>
            <person name="Kent A.D."/>
        </authorList>
    </citation>
    <scope>NUCLEOTIDE SEQUENCE [LARGE SCALE GENOMIC DNA]</scope>
    <source>
        <strain evidence="2 3">CCAP 1448/3</strain>
    </source>
</reference>
<proteinExistence type="predicted"/>
<keyword evidence="1" id="KW-0812">Transmembrane</keyword>
<dbReference type="RefSeq" id="WP_106290222.1">
    <property type="nucleotide sequence ID" value="NZ_CAWNTC010000145.1"/>
</dbReference>
<keyword evidence="3" id="KW-1185">Reference proteome</keyword>
<organism evidence="2 3">
    <name type="scientific">Merismopedia glauca CCAP 1448/3</name>
    <dbReference type="NCBI Taxonomy" id="1296344"/>
    <lineage>
        <taxon>Bacteria</taxon>
        <taxon>Bacillati</taxon>
        <taxon>Cyanobacteriota</taxon>
        <taxon>Cyanophyceae</taxon>
        <taxon>Synechococcales</taxon>
        <taxon>Merismopediaceae</taxon>
        <taxon>Merismopedia</taxon>
    </lineage>
</organism>
<protein>
    <submittedName>
        <fullName evidence="2">Uncharacterized protein</fullName>
    </submittedName>
</protein>
<dbReference type="Proteomes" id="UP000238762">
    <property type="component" value="Unassembled WGS sequence"/>
</dbReference>
<evidence type="ECO:0000313" key="2">
    <source>
        <dbReference type="EMBL" id="PSB01348.1"/>
    </source>
</evidence>
<feature type="transmembrane region" description="Helical" evidence="1">
    <location>
        <begin position="103"/>
        <end position="128"/>
    </location>
</feature>
<name>A0A2T1BZL0_9CYAN</name>
<accession>A0A2T1BZL0</accession>
<evidence type="ECO:0000256" key="1">
    <source>
        <dbReference type="SAM" id="Phobius"/>
    </source>
</evidence>
<keyword evidence="1" id="KW-0472">Membrane</keyword>
<comment type="caution">
    <text evidence="2">The sequence shown here is derived from an EMBL/GenBank/DDBJ whole genome shotgun (WGS) entry which is preliminary data.</text>
</comment>
<dbReference type="EMBL" id="PVWJ01000113">
    <property type="protein sequence ID" value="PSB01348.1"/>
    <property type="molecule type" value="Genomic_DNA"/>
</dbReference>
<dbReference type="OrthoDB" id="574399at2"/>
<dbReference type="AlphaFoldDB" id="A0A2T1BZL0"/>
<keyword evidence="1" id="KW-1133">Transmembrane helix</keyword>
<gene>
    <name evidence="2" type="ORF">C7B64_18775</name>
</gene>
<sequence length="149" mass="17001">MLEAKLSPCASLLYQWVLLRVPTDNKLKIDLQDFQAWTGEFREKSYSYTEVFEALGQLRELNLVNVSRTEVTLEAKVSNRFCICSETELPSETFPGKDRPNRWLLFTKILVVSSILSFASISIGLTLFKLQPEAINTPNPWSVLGEKNQ</sequence>